<reference evidence="6" key="2">
    <citation type="journal article" date="2021" name="Microbiome">
        <title>Successional dynamics and alternative stable states in a saline activated sludge microbial community over 9 years.</title>
        <authorList>
            <person name="Wang Y."/>
            <person name="Ye J."/>
            <person name="Ju F."/>
            <person name="Liu L."/>
            <person name="Boyd J.A."/>
            <person name="Deng Y."/>
            <person name="Parks D.H."/>
            <person name="Jiang X."/>
            <person name="Yin X."/>
            <person name="Woodcroft B.J."/>
            <person name="Tyson G.W."/>
            <person name="Hugenholtz P."/>
            <person name="Polz M.F."/>
            <person name="Zhang T."/>
        </authorList>
    </citation>
    <scope>NUCLEOTIDE SEQUENCE</scope>
    <source>
        <strain evidence="6">HKST-UBA02</strain>
    </source>
</reference>
<evidence type="ECO:0000256" key="2">
    <source>
        <dbReference type="ARBA" id="ARBA00022525"/>
    </source>
</evidence>
<keyword evidence="3" id="KW-0482">Metalloprotease</keyword>
<dbReference type="PANTHER" id="PTHR12147">
    <property type="entry name" value="METALLOPEPTIDASE M28 FAMILY MEMBER"/>
    <property type="match status" value="1"/>
</dbReference>
<evidence type="ECO:0000313" key="7">
    <source>
        <dbReference type="Proteomes" id="UP000739538"/>
    </source>
</evidence>
<dbReference type="GO" id="GO:0005576">
    <property type="term" value="C:extracellular region"/>
    <property type="evidence" value="ECO:0007669"/>
    <property type="project" value="UniProtKB-SubCell"/>
</dbReference>
<dbReference type="PANTHER" id="PTHR12147:SF26">
    <property type="entry name" value="PEPTIDASE M28 DOMAIN-CONTAINING PROTEIN"/>
    <property type="match status" value="1"/>
</dbReference>
<evidence type="ECO:0000256" key="3">
    <source>
        <dbReference type="ARBA" id="ARBA00023049"/>
    </source>
</evidence>
<dbReference type="NCBIfam" id="TIGR04183">
    <property type="entry name" value="Por_Secre_tail"/>
    <property type="match status" value="1"/>
</dbReference>
<dbReference type="InterPro" id="IPR025965">
    <property type="entry name" value="FlgD/Vpr_Ig-like"/>
</dbReference>
<dbReference type="PROSITE" id="PS50853">
    <property type="entry name" value="FN3"/>
    <property type="match status" value="2"/>
</dbReference>
<dbReference type="Gene3D" id="2.60.40.10">
    <property type="entry name" value="Immunoglobulins"/>
    <property type="match status" value="2"/>
</dbReference>
<keyword evidence="4" id="KW-0732">Signal</keyword>
<dbReference type="Gene3D" id="2.60.40.4070">
    <property type="match status" value="1"/>
</dbReference>
<evidence type="ECO:0000256" key="4">
    <source>
        <dbReference type="SAM" id="SignalP"/>
    </source>
</evidence>
<proteinExistence type="predicted"/>
<dbReference type="SMART" id="SM00060">
    <property type="entry name" value="FN3"/>
    <property type="match status" value="2"/>
</dbReference>
<dbReference type="GO" id="GO:0006508">
    <property type="term" value="P:proteolysis"/>
    <property type="evidence" value="ECO:0007669"/>
    <property type="project" value="InterPro"/>
</dbReference>
<dbReference type="Proteomes" id="UP000739538">
    <property type="component" value="Unassembled WGS sequence"/>
</dbReference>
<sequence>MLRRLQLTGIAAVVLLAGRGMAAPEPVALDPVVVDLLTEVSQDSLFNAVQTLYEFQTRNTASDTLSTTTGVGAARRWVRERFEQYGAFGNYFDWDDDVCNVSQTFRNVLGTFPGSQPNRVIMVGGHLDSRTVDLCNTTASQPGANDDASGTACLLEVARLLPALDLETTVVLQAFTGEEQGLLGSTYYSAFARANDLDIEAMIANDIIGNIDGCPGVPDCGGGPTTDQDSLSIRAFSGDPATGASRQLARLTKMIGEGYVDEMTVRLQPAIDRPGRGSDHIPFYEDGFPSIRLMETLEYTLQQHNANDTIGNMEFSYFRRNVLINLAIIANLAQAPESPDTPQVWDLGTGGGIRVEWPNVAGDVAGYRIAYRYVDQGDTLYWADVVDAGAATTFDVLGLVDDVSLAVSVSAYDADGHESLFTEEQLVTPGTVPHAPSGFSAVSLPDWVELTWPPAQELDLDYFRVFRSLSPDVGFVAIDSVGASTTEYQDASALPGIDYYYRISSVDLDGLESPETQSEKGRLQELAPGLLVVDGTRNGAGGIGNPNDADVDAYYATLLSGAPVLAHWDWTTQFDNSGIPLTDADMGRYETVFFHCDLRNNGSIDQVTTELREYVENGGQLFLCGWGLKGNLTDATGDLTDFGPGDFFYDVLKVQSVRTTPNSESDFEGADPLDSSYLAIDVDTGKWPFLGGNLNFMDAFLGGLVDGAAPLLGYRSSSAPPGPNDGYPVGLKWPVVSPRVIVFDVPLYFIQTADAQSVVDQALREFGYGASAGAPVVPVESALLFSARPNPAQGETEFSFYLRQETTVSLELFDVQGRAVRVLQRPDVLESGRHAIEWNGRDDRGRRLPSGMYYATLRVGSEWQTREVTLLP</sequence>
<evidence type="ECO:0000256" key="1">
    <source>
        <dbReference type="ARBA" id="ARBA00004613"/>
    </source>
</evidence>
<dbReference type="EMBL" id="JAGQHS010000176">
    <property type="protein sequence ID" value="MCA9758465.1"/>
    <property type="molecule type" value="Genomic_DNA"/>
</dbReference>
<keyword evidence="3" id="KW-0378">Hydrolase</keyword>
<dbReference type="InterPro" id="IPR013783">
    <property type="entry name" value="Ig-like_fold"/>
</dbReference>
<dbReference type="InterPro" id="IPR007484">
    <property type="entry name" value="Peptidase_M28"/>
</dbReference>
<dbReference type="Pfam" id="PF13860">
    <property type="entry name" value="FlgD_ig"/>
    <property type="match status" value="1"/>
</dbReference>
<keyword evidence="2" id="KW-0964">Secreted</keyword>
<dbReference type="GO" id="GO:0008235">
    <property type="term" value="F:metalloexopeptidase activity"/>
    <property type="evidence" value="ECO:0007669"/>
    <property type="project" value="InterPro"/>
</dbReference>
<organism evidence="6 7">
    <name type="scientific">Eiseniibacteriota bacterium</name>
    <dbReference type="NCBI Taxonomy" id="2212470"/>
    <lineage>
        <taxon>Bacteria</taxon>
        <taxon>Candidatus Eiseniibacteriota</taxon>
    </lineage>
</organism>
<feature type="domain" description="Fibronectin type-III" evidence="5">
    <location>
        <begin position="435"/>
        <end position="526"/>
    </location>
</feature>
<dbReference type="InterPro" id="IPR036116">
    <property type="entry name" value="FN3_sf"/>
</dbReference>
<dbReference type="CDD" id="cd00063">
    <property type="entry name" value="FN3"/>
    <property type="match status" value="2"/>
</dbReference>
<feature type="signal peptide" evidence="4">
    <location>
        <begin position="1"/>
        <end position="22"/>
    </location>
</feature>
<evidence type="ECO:0000313" key="6">
    <source>
        <dbReference type="EMBL" id="MCA9758465.1"/>
    </source>
</evidence>
<reference evidence="6" key="1">
    <citation type="submission" date="2020-04" db="EMBL/GenBank/DDBJ databases">
        <authorList>
            <person name="Zhang T."/>
        </authorList>
    </citation>
    <scope>NUCLEOTIDE SEQUENCE</scope>
    <source>
        <strain evidence="6">HKST-UBA02</strain>
    </source>
</reference>
<dbReference type="InterPro" id="IPR026444">
    <property type="entry name" value="Secre_tail"/>
</dbReference>
<dbReference type="InterPro" id="IPR003961">
    <property type="entry name" value="FN3_dom"/>
</dbReference>
<comment type="subcellular location">
    <subcellularLocation>
        <location evidence="1">Secreted</location>
    </subcellularLocation>
</comment>
<dbReference type="Pfam" id="PF04389">
    <property type="entry name" value="Peptidase_M28"/>
    <property type="match status" value="1"/>
</dbReference>
<evidence type="ECO:0000259" key="5">
    <source>
        <dbReference type="PROSITE" id="PS50853"/>
    </source>
</evidence>
<accession>A0A956SFA2</accession>
<name>A0A956SFA2_UNCEI</name>
<dbReference type="SUPFAM" id="SSF53187">
    <property type="entry name" value="Zn-dependent exopeptidases"/>
    <property type="match status" value="1"/>
</dbReference>
<feature type="chain" id="PRO_5036730696" evidence="4">
    <location>
        <begin position="23"/>
        <end position="872"/>
    </location>
</feature>
<gene>
    <name evidence="6" type="ORF">KDA27_21895</name>
</gene>
<keyword evidence="3" id="KW-0645">Protease</keyword>
<dbReference type="SUPFAM" id="SSF49265">
    <property type="entry name" value="Fibronectin type III"/>
    <property type="match status" value="1"/>
</dbReference>
<protein>
    <submittedName>
        <fullName evidence="6">M28 family peptidase</fullName>
    </submittedName>
</protein>
<dbReference type="Gene3D" id="3.40.630.10">
    <property type="entry name" value="Zn peptidases"/>
    <property type="match status" value="1"/>
</dbReference>
<comment type="caution">
    <text evidence="6">The sequence shown here is derived from an EMBL/GenBank/DDBJ whole genome shotgun (WGS) entry which is preliminary data.</text>
</comment>
<feature type="domain" description="Fibronectin type-III" evidence="5">
    <location>
        <begin position="338"/>
        <end position="434"/>
    </location>
</feature>
<dbReference type="AlphaFoldDB" id="A0A956SFA2"/>
<dbReference type="InterPro" id="IPR045175">
    <property type="entry name" value="M28_fam"/>
</dbReference>